<dbReference type="PROSITE" id="PS51671">
    <property type="entry name" value="ACT"/>
    <property type="match status" value="1"/>
</dbReference>
<dbReference type="AlphaFoldDB" id="A0A1G7QLB7"/>
<dbReference type="InterPro" id="IPR045865">
    <property type="entry name" value="ACT-like_dom_sf"/>
</dbReference>
<dbReference type="Pfam" id="PF03313">
    <property type="entry name" value="SDH_alpha"/>
    <property type="match status" value="1"/>
</dbReference>
<dbReference type="GO" id="GO:0006094">
    <property type="term" value="P:gluconeogenesis"/>
    <property type="evidence" value="ECO:0007669"/>
    <property type="project" value="UniProtKB-KW"/>
</dbReference>
<comment type="cofactor">
    <cofactor evidence="1 11">
        <name>[4Fe-4S] cluster</name>
        <dbReference type="ChEBI" id="CHEBI:49883"/>
    </cofactor>
</comment>
<dbReference type="NCBIfam" id="TIGR00718">
    <property type="entry name" value="sda_alpha"/>
    <property type="match status" value="1"/>
</dbReference>
<dbReference type="InterPro" id="IPR005131">
    <property type="entry name" value="Ser_deHydtase_bsu"/>
</dbReference>
<dbReference type="Proteomes" id="UP000199708">
    <property type="component" value="Unassembled WGS sequence"/>
</dbReference>
<evidence type="ECO:0000256" key="5">
    <source>
        <dbReference type="ARBA" id="ARBA00022485"/>
    </source>
</evidence>
<protein>
    <recommendedName>
        <fullName evidence="11">L-serine dehydratase</fullName>
        <ecNumber evidence="11">4.3.1.17</ecNumber>
    </recommendedName>
</protein>
<dbReference type="InterPro" id="IPR002912">
    <property type="entry name" value="ACT_dom"/>
</dbReference>
<feature type="domain" description="ACT" evidence="12">
    <location>
        <begin position="464"/>
        <end position="538"/>
    </location>
</feature>
<evidence type="ECO:0000256" key="6">
    <source>
        <dbReference type="ARBA" id="ARBA00022723"/>
    </source>
</evidence>
<evidence type="ECO:0000313" key="13">
    <source>
        <dbReference type="EMBL" id="SDF99282.1"/>
    </source>
</evidence>
<accession>A0A1G7QLB7</accession>
<dbReference type="InterPro" id="IPR004642">
    <property type="entry name" value="Ser_deHydtase_asu"/>
</dbReference>
<evidence type="ECO:0000313" key="14">
    <source>
        <dbReference type="Proteomes" id="UP000199708"/>
    </source>
</evidence>
<comment type="catalytic activity">
    <reaction evidence="10 11">
        <text>L-serine = pyruvate + NH4(+)</text>
        <dbReference type="Rhea" id="RHEA:19169"/>
        <dbReference type="ChEBI" id="CHEBI:15361"/>
        <dbReference type="ChEBI" id="CHEBI:28938"/>
        <dbReference type="ChEBI" id="CHEBI:33384"/>
        <dbReference type="EC" id="4.3.1.17"/>
    </reaction>
</comment>
<dbReference type="Pfam" id="PF01842">
    <property type="entry name" value="ACT"/>
    <property type="match status" value="1"/>
</dbReference>
<proteinExistence type="inferred from homology"/>
<dbReference type="Pfam" id="PF03315">
    <property type="entry name" value="SDH_beta"/>
    <property type="match status" value="1"/>
</dbReference>
<evidence type="ECO:0000256" key="7">
    <source>
        <dbReference type="ARBA" id="ARBA00023004"/>
    </source>
</evidence>
<evidence type="ECO:0000256" key="3">
    <source>
        <dbReference type="ARBA" id="ARBA00008636"/>
    </source>
</evidence>
<dbReference type="InterPro" id="IPR029009">
    <property type="entry name" value="ASB_dom_sf"/>
</dbReference>
<keyword evidence="14" id="KW-1185">Reference proteome</keyword>
<dbReference type="GO" id="GO:0051539">
    <property type="term" value="F:4 iron, 4 sulfur cluster binding"/>
    <property type="evidence" value="ECO:0007669"/>
    <property type="project" value="UniProtKB-UniRule"/>
</dbReference>
<evidence type="ECO:0000256" key="4">
    <source>
        <dbReference type="ARBA" id="ARBA00022432"/>
    </source>
</evidence>
<name>A0A1G7QLB7_9LACT</name>
<keyword evidence="9 11" id="KW-0456">Lyase</keyword>
<sequence length="538" mass="57529">MSFTSLKGLIDEANEKHLTISQVMIQNEMELRGITEEEMLAAMEEQFDVMVNSVRKGTLESVMSHTGVTGGDGHRVFQYSQKGNSLVDPFTLRVVANAMAVNEVNASMGRIVATPTAGSAGILPACLVHMLDTGNFEKEQLVRAMFTASALGLVIANRASISGAQGGCQAEVGSATSMAAGALVELKGGTPEQVGNAVGLALKNSLGLVCDPVAGLVEIPCIIRNGLHALTAMAAADMALADVVSIIPSDEVIDAMDAIGNELPQSLRETGIGGVAGTPTARRIKEQVFGNSDELVADVEVELSGTGEKILEDGVSASYQSGFEIIGPVMVGPSSSHTAGAVRLGNVARQLLGEEPEEVVFTLMDSFAKTYQGHGTDLALIAGVLGYTTRDSEIADIRDIAEERGLKINFLERNLGNYHPNTARIHIFGPNNHITIIGSSIGGGKIEINKYDEYDVRFSGERPTLIIRHKDKIGTIGRLSTFLQDHDINISYMTHQRAKINGPAITIFEMDQELSQEDTEELLLRFSFIDDLKAIYVK</sequence>
<dbReference type="PANTHER" id="PTHR30182:SF1">
    <property type="entry name" value="L-SERINE DEHYDRATASE 1"/>
    <property type="match status" value="1"/>
</dbReference>
<dbReference type="PANTHER" id="PTHR30182">
    <property type="entry name" value="L-SERINE DEHYDRATASE"/>
    <property type="match status" value="1"/>
</dbReference>
<evidence type="ECO:0000256" key="11">
    <source>
        <dbReference type="RuleBase" id="RU366059"/>
    </source>
</evidence>
<organism evidence="13 14">
    <name type="scientific">Facklamia miroungae</name>
    <dbReference type="NCBI Taxonomy" id="120956"/>
    <lineage>
        <taxon>Bacteria</taxon>
        <taxon>Bacillati</taxon>
        <taxon>Bacillota</taxon>
        <taxon>Bacilli</taxon>
        <taxon>Lactobacillales</taxon>
        <taxon>Aerococcaceae</taxon>
        <taxon>Facklamia</taxon>
    </lineage>
</organism>
<dbReference type="SUPFAM" id="SSF143548">
    <property type="entry name" value="Serine metabolism enzymes domain"/>
    <property type="match status" value="1"/>
</dbReference>
<dbReference type="Gene3D" id="3.30.1330.90">
    <property type="entry name" value="D-3-phosphoglycerate dehydrogenase, domain 3"/>
    <property type="match status" value="1"/>
</dbReference>
<evidence type="ECO:0000256" key="1">
    <source>
        <dbReference type="ARBA" id="ARBA00001966"/>
    </source>
</evidence>
<keyword evidence="4 11" id="KW-0312">Gluconeogenesis</keyword>
<dbReference type="STRING" id="120956.SAMN05421791_102131"/>
<dbReference type="Gene3D" id="3.30.70.260">
    <property type="match status" value="1"/>
</dbReference>
<dbReference type="InterPro" id="IPR051318">
    <property type="entry name" value="Fe-S_L-Ser"/>
</dbReference>
<dbReference type="InterPro" id="IPR005130">
    <property type="entry name" value="Ser_deHydtase-like_asu"/>
</dbReference>
<dbReference type="SUPFAM" id="SSF55021">
    <property type="entry name" value="ACT-like"/>
    <property type="match status" value="1"/>
</dbReference>
<dbReference type="InterPro" id="IPR004643">
    <property type="entry name" value="Fe-S_L-Ser_bsu"/>
</dbReference>
<reference evidence="13 14" key="1">
    <citation type="submission" date="2016-10" db="EMBL/GenBank/DDBJ databases">
        <authorList>
            <person name="de Groot N.N."/>
        </authorList>
    </citation>
    <scope>NUCLEOTIDE SEQUENCE [LARGE SCALE GENOMIC DNA]</scope>
    <source>
        <strain evidence="13 14">ATCC BAA-466</strain>
    </source>
</reference>
<dbReference type="GO" id="GO:0046872">
    <property type="term" value="F:metal ion binding"/>
    <property type="evidence" value="ECO:0007669"/>
    <property type="project" value="UniProtKB-KW"/>
</dbReference>
<gene>
    <name evidence="13" type="ORF">SAMN05421791_102131</name>
</gene>
<keyword evidence="5 11" id="KW-0004">4Fe-4S</keyword>
<dbReference type="FunFam" id="3.30.1330.90:FF:000004">
    <property type="entry name" value="L-serine dehydratase, iron-sulfur-dependent subunit beta"/>
    <property type="match status" value="1"/>
</dbReference>
<dbReference type="EC" id="4.3.1.17" evidence="11"/>
<keyword evidence="8 11" id="KW-0411">Iron-sulfur</keyword>
<evidence type="ECO:0000259" key="12">
    <source>
        <dbReference type="PROSITE" id="PS51671"/>
    </source>
</evidence>
<dbReference type="EMBL" id="FNCK01000002">
    <property type="protein sequence ID" value="SDF99282.1"/>
    <property type="molecule type" value="Genomic_DNA"/>
</dbReference>
<evidence type="ECO:0000256" key="10">
    <source>
        <dbReference type="ARBA" id="ARBA00049406"/>
    </source>
</evidence>
<evidence type="ECO:0000256" key="8">
    <source>
        <dbReference type="ARBA" id="ARBA00023014"/>
    </source>
</evidence>
<evidence type="ECO:0000256" key="2">
    <source>
        <dbReference type="ARBA" id="ARBA00004742"/>
    </source>
</evidence>
<evidence type="ECO:0000256" key="9">
    <source>
        <dbReference type="ARBA" id="ARBA00023239"/>
    </source>
</evidence>
<dbReference type="NCBIfam" id="TIGR00719">
    <property type="entry name" value="sda_beta"/>
    <property type="match status" value="1"/>
</dbReference>
<comment type="similarity">
    <text evidence="3 11">Belongs to the iron-sulfur dependent L-serine dehydratase family.</text>
</comment>
<dbReference type="GO" id="GO:0003941">
    <property type="term" value="F:L-serine ammonia-lyase activity"/>
    <property type="evidence" value="ECO:0007669"/>
    <property type="project" value="UniProtKB-UniRule"/>
</dbReference>
<dbReference type="OrthoDB" id="9805537at2"/>
<keyword evidence="7 11" id="KW-0408">Iron</keyword>
<keyword evidence="6 11" id="KW-0479">Metal-binding</keyword>
<comment type="pathway">
    <text evidence="2">Carbohydrate biosynthesis; gluconeogenesis.</text>
</comment>